<evidence type="ECO:0000256" key="1">
    <source>
        <dbReference type="SAM" id="Phobius"/>
    </source>
</evidence>
<feature type="non-terminal residue" evidence="2">
    <location>
        <position position="1"/>
    </location>
</feature>
<gene>
    <name evidence="2" type="ORF">NDU88_005200</name>
</gene>
<accession>A0AAV7WBB5</accession>
<sequence>TCLSCFKLHHHHFLFQLFLFHFNFVATVFRIIQHLINRFRLPTNQMRLYHLTYLWSQPFHKSKHK</sequence>
<name>A0AAV7WBB5_PLEWA</name>
<evidence type="ECO:0000313" key="3">
    <source>
        <dbReference type="Proteomes" id="UP001066276"/>
    </source>
</evidence>
<feature type="transmembrane region" description="Helical" evidence="1">
    <location>
        <begin position="13"/>
        <end position="32"/>
    </location>
</feature>
<reference evidence="2" key="1">
    <citation type="journal article" date="2022" name="bioRxiv">
        <title>Sequencing and chromosome-scale assembly of the giantPleurodeles waltlgenome.</title>
        <authorList>
            <person name="Brown T."/>
            <person name="Elewa A."/>
            <person name="Iarovenko S."/>
            <person name="Subramanian E."/>
            <person name="Araus A.J."/>
            <person name="Petzold A."/>
            <person name="Susuki M."/>
            <person name="Suzuki K.-i.T."/>
            <person name="Hayashi T."/>
            <person name="Toyoda A."/>
            <person name="Oliveira C."/>
            <person name="Osipova E."/>
            <person name="Leigh N.D."/>
            <person name="Simon A."/>
            <person name="Yun M.H."/>
        </authorList>
    </citation>
    <scope>NUCLEOTIDE SEQUENCE</scope>
    <source>
        <strain evidence="2">20211129_DDA</strain>
        <tissue evidence="2">Liver</tissue>
    </source>
</reference>
<dbReference type="Proteomes" id="UP001066276">
    <property type="component" value="Chromosome 1_2"/>
</dbReference>
<keyword evidence="1" id="KW-1133">Transmembrane helix</keyword>
<keyword evidence="3" id="KW-1185">Reference proteome</keyword>
<evidence type="ECO:0000313" key="2">
    <source>
        <dbReference type="EMBL" id="KAJ1209828.1"/>
    </source>
</evidence>
<proteinExistence type="predicted"/>
<organism evidence="2 3">
    <name type="scientific">Pleurodeles waltl</name>
    <name type="common">Iberian ribbed newt</name>
    <dbReference type="NCBI Taxonomy" id="8319"/>
    <lineage>
        <taxon>Eukaryota</taxon>
        <taxon>Metazoa</taxon>
        <taxon>Chordata</taxon>
        <taxon>Craniata</taxon>
        <taxon>Vertebrata</taxon>
        <taxon>Euteleostomi</taxon>
        <taxon>Amphibia</taxon>
        <taxon>Batrachia</taxon>
        <taxon>Caudata</taxon>
        <taxon>Salamandroidea</taxon>
        <taxon>Salamandridae</taxon>
        <taxon>Pleurodelinae</taxon>
        <taxon>Pleurodeles</taxon>
    </lineage>
</organism>
<keyword evidence="1" id="KW-0812">Transmembrane</keyword>
<feature type="non-terminal residue" evidence="2">
    <location>
        <position position="65"/>
    </location>
</feature>
<dbReference type="EMBL" id="JANPWB010000002">
    <property type="protein sequence ID" value="KAJ1209828.1"/>
    <property type="molecule type" value="Genomic_DNA"/>
</dbReference>
<comment type="caution">
    <text evidence="2">The sequence shown here is derived from an EMBL/GenBank/DDBJ whole genome shotgun (WGS) entry which is preliminary data.</text>
</comment>
<dbReference type="AlphaFoldDB" id="A0AAV7WBB5"/>
<keyword evidence="1" id="KW-0472">Membrane</keyword>
<protein>
    <submittedName>
        <fullName evidence="2">Uncharacterized protein</fullName>
    </submittedName>
</protein>